<dbReference type="AlphaFoldDB" id="A0A9D9EKM2"/>
<dbReference type="Proteomes" id="UP000810252">
    <property type="component" value="Unassembled WGS sequence"/>
</dbReference>
<reference evidence="1" key="2">
    <citation type="journal article" date="2021" name="PeerJ">
        <title>Extensive microbial diversity within the chicken gut microbiome revealed by metagenomics and culture.</title>
        <authorList>
            <person name="Gilroy R."/>
            <person name="Ravi A."/>
            <person name="Getino M."/>
            <person name="Pursley I."/>
            <person name="Horton D.L."/>
            <person name="Alikhan N.F."/>
            <person name="Baker D."/>
            <person name="Gharbi K."/>
            <person name="Hall N."/>
            <person name="Watson M."/>
            <person name="Adriaenssens E.M."/>
            <person name="Foster-Nyarko E."/>
            <person name="Jarju S."/>
            <person name="Secka A."/>
            <person name="Antonio M."/>
            <person name="Oren A."/>
            <person name="Chaudhuri R.R."/>
            <person name="La Ragione R."/>
            <person name="Hildebrand F."/>
            <person name="Pallen M.J."/>
        </authorList>
    </citation>
    <scope>NUCLEOTIDE SEQUENCE</scope>
    <source>
        <strain evidence="1">20514</strain>
    </source>
</reference>
<evidence type="ECO:0000313" key="2">
    <source>
        <dbReference type="Proteomes" id="UP000810252"/>
    </source>
</evidence>
<comment type="caution">
    <text evidence="1">The sequence shown here is derived from an EMBL/GenBank/DDBJ whole genome shotgun (WGS) entry which is preliminary data.</text>
</comment>
<evidence type="ECO:0000313" key="1">
    <source>
        <dbReference type="EMBL" id="MBO8448852.1"/>
    </source>
</evidence>
<dbReference type="EMBL" id="JADIMQ010000088">
    <property type="protein sequence ID" value="MBO8448852.1"/>
    <property type="molecule type" value="Genomic_DNA"/>
</dbReference>
<protein>
    <recommendedName>
        <fullName evidence="3">Polyketide cyclase / dehydrase and lipid transport</fullName>
    </recommendedName>
</protein>
<sequence>MATEIKSRHATVSKQPYELYMAFVDMRNFLQFLPEDKRKDISADYDSIRGTVQGFDVGVRVAGRVPYSRIDFKDDGAPFQFSVSMFFDPDKEAGKTDFHIEFSAELNFMMKMLLGSRLQEALDKMVTALADASNGKMPEGFDPTMYGFGK</sequence>
<dbReference type="SUPFAM" id="SSF55961">
    <property type="entry name" value="Bet v1-like"/>
    <property type="match status" value="1"/>
</dbReference>
<accession>A0A9D9EKM2</accession>
<evidence type="ECO:0008006" key="3">
    <source>
        <dbReference type="Google" id="ProtNLM"/>
    </source>
</evidence>
<reference evidence="1" key="1">
    <citation type="submission" date="2020-10" db="EMBL/GenBank/DDBJ databases">
        <authorList>
            <person name="Gilroy R."/>
        </authorList>
    </citation>
    <scope>NUCLEOTIDE SEQUENCE</scope>
    <source>
        <strain evidence="1">20514</strain>
    </source>
</reference>
<organism evidence="1 2">
    <name type="scientific">Candidatus Cryptobacteroides merdigallinarum</name>
    <dbReference type="NCBI Taxonomy" id="2840770"/>
    <lineage>
        <taxon>Bacteria</taxon>
        <taxon>Pseudomonadati</taxon>
        <taxon>Bacteroidota</taxon>
        <taxon>Bacteroidia</taxon>
        <taxon>Bacteroidales</taxon>
        <taxon>Candidatus Cryptobacteroides</taxon>
    </lineage>
</organism>
<name>A0A9D9EKM2_9BACT</name>
<gene>
    <name evidence="1" type="ORF">IAC29_06235</name>
</gene>
<proteinExistence type="predicted"/>